<evidence type="ECO:0008006" key="3">
    <source>
        <dbReference type="Google" id="ProtNLM"/>
    </source>
</evidence>
<keyword evidence="2" id="KW-1185">Reference proteome</keyword>
<dbReference type="Gene3D" id="1.20.120.450">
    <property type="entry name" value="dinb family like domain"/>
    <property type="match status" value="1"/>
</dbReference>
<dbReference type="EMBL" id="RDSM01000006">
    <property type="protein sequence ID" value="RXH54081.1"/>
    <property type="molecule type" value="Genomic_DNA"/>
</dbReference>
<dbReference type="InterPro" id="IPR011463">
    <property type="entry name" value="DUF1569"/>
</dbReference>
<protein>
    <recommendedName>
        <fullName evidence="3">DUF1569 domain-containing protein</fullName>
    </recommendedName>
</protein>
<reference evidence="2" key="2">
    <citation type="submission" date="2019-02" db="EMBL/GenBank/DDBJ databases">
        <title>Granulicella sibirica sp. nov., a psychrotolerant acidobacterium isolated from an organic soil layer in forested tundra, West Siberia.</title>
        <authorList>
            <person name="Oshkin I.Y."/>
            <person name="Kulichevskaya I.S."/>
            <person name="Rijpstra W.I.C."/>
            <person name="Sinninghe Damste J.S."/>
            <person name="Rakitin A.L."/>
            <person name="Ravin N.V."/>
            <person name="Dedysh S.N."/>
        </authorList>
    </citation>
    <scope>NUCLEOTIDE SEQUENCE [LARGE SCALE GENOMIC DNA]</scope>
    <source>
        <strain evidence="2">AF10</strain>
    </source>
</reference>
<gene>
    <name evidence="1" type="ORF">GRAN_5050</name>
</gene>
<reference evidence="1 2" key="1">
    <citation type="submission" date="2018-11" db="EMBL/GenBank/DDBJ databases">
        <authorList>
            <person name="Mardanov A.V."/>
            <person name="Ravin N.V."/>
            <person name="Dedysh S.N."/>
        </authorList>
    </citation>
    <scope>NUCLEOTIDE SEQUENCE [LARGE SCALE GENOMIC DNA]</scope>
    <source>
        <strain evidence="1 2">AF10</strain>
    </source>
</reference>
<evidence type="ECO:0000313" key="2">
    <source>
        <dbReference type="Proteomes" id="UP000289437"/>
    </source>
</evidence>
<sequence>MRRNSPSVPELFSEISTASEFDRERNELTETVERFASMGESCCSQHPHPFFGQLKPHQWAILMYKHLDHHLSQFGV</sequence>
<dbReference type="AlphaFoldDB" id="A0A4Q0SY38"/>
<dbReference type="Pfam" id="PF07606">
    <property type="entry name" value="DUF1569"/>
    <property type="match status" value="1"/>
</dbReference>
<comment type="caution">
    <text evidence="1">The sequence shown here is derived from an EMBL/GenBank/DDBJ whole genome shotgun (WGS) entry which is preliminary data.</text>
</comment>
<organism evidence="1 2">
    <name type="scientific">Granulicella sibirica</name>
    <dbReference type="NCBI Taxonomy" id="2479048"/>
    <lineage>
        <taxon>Bacteria</taxon>
        <taxon>Pseudomonadati</taxon>
        <taxon>Acidobacteriota</taxon>
        <taxon>Terriglobia</taxon>
        <taxon>Terriglobales</taxon>
        <taxon>Acidobacteriaceae</taxon>
        <taxon>Granulicella</taxon>
    </lineage>
</organism>
<dbReference type="InterPro" id="IPR034660">
    <property type="entry name" value="DinB/YfiT-like"/>
</dbReference>
<proteinExistence type="predicted"/>
<name>A0A4Q0SY38_9BACT</name>
<dbReference type="Proteomes" id="UP000289437">
    <property type="component" value="Unassembled WGS sequence"/>
</dbReference>
<accession>A0A4Q0SY38</accession>
<evidence type="ECO:0000313" key="1">
    <source>
        <dbReference type="EMBL" id="RXH54081.1"/>
    </source>
</evidence>